<dbReference type="PROSITE" id="PS50850">
    <property type="entry name" value="MFS"/>
    <property type="match status" value="1"/>
</dbReference>
<accession>A0A7I9VJ74</accession>
<reference evidence="8" key="1">
    <citation type="journal article" date="2020" name="Appl. Environ. Microbiol.">
        <title>Diazotrophic Anaeromyxobacter Isolates from Soils.</title>
        <authorList>
            <person name="Masuda Y."/>
            <person name="Yamanaka H."/>
            <person name="Xu Z.X."/>
            <person name="Shiratori Y."/>
            <person name="Aono T."/>
            <person name="Amachi S."/>
            <person name="Senoo K."/>
            <person name="Itoh H."/>
        </authorList>
    </citation>
    <scope>NUCLEOTIDE SEQUENCE [LARGE SCALE GENOMIC DNA]</scope>
    <source>
        <strain evidence="8">R267</strain>
    </source>
</reference>
<feature type="transmembrane region" description="Helical" evidence="5">
    <location>
        <begin position="190"/>
        <end position="209"/>
    </location>
</feature>
<comment type="subcellular location">
    <subcellularLocation>
        <location evidence="1">Membrane</location>
        <topology evidence="1">Multi-pass membrane protein</topology>
    </subcellularLocation>
</comment>
<dbReference type="PANTHER" id="PTHR23508">
    <property type="entry name" value="CARBOXYLIC ACID TRANSPORTER PROTEIN HOMOLOG"/>
    <property type="match status" value="1"/>
</dbReference>
<feature type="transmembrane region" description="Helical" evidence="5">
    <location>
        <begin position="346"/>
        <end position="370"/>
    </location>
</feature>
<feature type="transmembrane region" description="Helical" evidence="5">
    <location>
        <begin position="376"/>
        <end position="397"/>
    </location>
</feature>
<feature type="transmembrane region" description="Helical" evidence="5">
    <location>
        <begin position="100"/>
        <end position="119"/>
    </location>
</feature>
<feature type="transmembrane region" description="Helical" evidence="5">
    <location>
        <begin position="70"/>
        <end position="88"/>
    </location>
</feature>
<feature type="transmembrane region" description="Helical" evidence="5">
    <location>
        <begin position="409"/>
        <end position="433"/>
    </location>
</feature>
<dbReference type="InterPro" id="IPR005828">
    <property type="entry name" value="MFS_sugar_transport-like"/>
</dbReference>
<feature type="domain" description="Major facilitator superfamily (MFS) profile" evidence="6">
    <location>
        <begin position="32"/>
        <end position="467"/>
    </location>
</feature>
<dbReference type="GO" id="GO:0005886">
    <property type="term" value="C:plasma membrane"/>
    <property type="evidence" value="ECO:0007669"/>
    <property type="project" value="TreeGrafter"/>
</dbReference>
<dbReference type="PANTHER" id="PTHR23508:SF10">
    <property type="entry name" value="CARBOXYLIC ACID TRANSPORTER PROTEIN HOMOLOG"/>
    <property type="match status" value="1"/>
</dbReference>
<evidence type="ECO:0000313" key="8">
    <source>
        <dbReference type="Proteomes" id="UP000503640"/>
    </source>
</evidence>
<feature type="transmembrane region" description="Helical" evidence="5">
    <location>
        <begin position="445"/>
        <end position="466"/>
    </location>
</feature>
<gene>
    <name evidence="7" type="ORF">AMYX_12030</name>
</gene>
<dbReference type="CDD" id="cd17316">
    <property type="entry name" value="MFS_SV2_like"/>
    <property type="match status" value="1"/>
</dbReference>
<dbReference type="SUPFAM" id="SSF103473">
    <property type="entry name" value="MFS general substrate transporter"/>
    <property type="match status" value="1"/>
</dbReference>
<evidence type="ECO:0000313" key="7">
    <source>
        <dbReference type="EMBL" id="GEJ56462.1"/>
    </source>
</evidence>
<organism evidence="7 8">
    <name type="scientific">Anaeromyxobacter diazotrophicus</name>
    <dbReference type="NCBI Taxonomy" id="2590199"/>
    <lineage>
        <taxon>Bacteria</taxon>
        <taxon>Pseudomonadati</taxon>
        <taxon>Myxococcota</taxon>
        <taxon>Myxococcia</taxon>
        <taxon>Myxococcales</taxon>
        <taxon>Cystobacterineae</taxon>
        <taxon>Anaeromyxobacteraceae</taxon>
        <taxon>Anaeromyxobacter</taxon>
    </lineage>
</organism>
<evidence type="ECO:0000256" key="5">
    <source>
        <dbReference type="SAM" id="Phobius"/>
    </source>
</evidence>
<dbReference type="RefSeq" id="WP_176063982.1">
    <property type="nucleotide sequence ID" value="NZ_BJTG01000003.1"/>
</dbReference>
<feature type="transmembrane region" description="Helical" evidence="5">
    <location>
        <begin position="316"/>
        <end position="334"/>
    </location>
</feature>
<keyword evidence="4 5" id="KW-0472">Membrane</keyword>
<feature type="transmembrane region" description="Helical" evidence="5">
    <location>
        <begin position="280"/>
        <end position="304"/>
    </location>
</feature>
<feature type="transmembrane region" description="Helical" evidence="5">
    <location>
        <begin position="125"/>
        <end position="146"/>
    </location>
</feature>
<feature type="transmembrane region" description="Helical" evidence="5">
    <location>
        <begin position="166"/>
        <end position="184"/>
    </location>
</feature>
<keyword evidence="2 5" id="KW-0812">Transmembrane</keyword>
<proteinExistence type="predicted"/>
<evidence type="ECO:0000256" key="1">
    <source>
        <dbReference type="ARBA" id="ARBA00004141"/>
    </source>
</evidence>
<dbReference type="InterPro" id="IPR036259">
    <property type="entry name" value="MFS_trans_sf"/>
</dbReference>
<dbReference type="InterPro" id="IPR020846">
    <property type="entry name" value="MFS_dom"/>
</dbReference>
<keyword evidence="8" id="KW-1185">Reference proteome</keyword>
<dbReference type="GO" id="GO:0046943">
    <property type="term" value="F:carboxylic acid transmembrane transporter activity"/>
    <property type="evidence" value="ECO:0007669"/>
    <property type="project" value="TreeGrafter"/>
</dbReference>
<evidence type="ECO:0000256" key="3">
    <source>
        <dbReference type="ARBA" id="ARBA00022989"/>
    </source>
</evidence>
<keyword evidence="3 5" id="KW-1133">Transmembrane helix</keyword>
<evidence type="ECO:0000259" key="6">
    <source>
        <dbReference type="PROSITE" id="PS50850"/>
    </source>
</evidence>
<dbReference type="Pfam" id="PF00083">
    <property type="entry name" value="Sugar_tr"/>
    <property type="match status" value="1"/>
</dbReference>
<protein>
    <submittedName>
        <fullName evidence="7">MFS transporter</fullName>
    </submittedName>
</protein>
<dbReference type="Proteomes" id="UP000503640">
    <property type="component" value="Unassembled WGS sequence"/>
</dbReference>
<evidence type="ECO:0000256" key="4">
    <source>
        <dbReference type="ARBA" id="ARBA00023136"/>
    </source>
</evidence>
<comment type="caution">
    <text evidence="7">The sequence shown here is derived from an EMBL/GenBank/DDBJ whole genome shotgun (WGS) entry which is preliminary data.</text>
</comment>
<name>A0A7I9VJ74_9BACT</name>
<evidence type="ECO:0000256" key="2">
    <source>
        <dbReference type="ARBA" id="ARBA00022692"/>
    </source>
</evidence>
<dbReference type="AlphaFoldDB" id="A0A7I9VJ74"/>
<dbReference type="EMBL" id="BJTG01000003">
    <property type="protein sequence ID" value="GEJ56462.1"/>
    <property type="molecule type" value="Genomic_DNA"/>
</dbReference>
<feature type="transmembrane region" description="Helical" evidence="5">
    <location>
        <begin position="32"/>
        <end position="58"/>
    </location>
</feature>
<dbReference type="Gene3D" id="1.20.1250.20">
    <property type="entry name" value="MFS general substrate transporter like domains"/>
    <property type="match status" value="1"/>
</dbReference>
<sequence>MAAGARARGSWLHSDVPGRLDRLPWSRWHLRLVVALGITWVLDGLEVTLVGAVAGVLAEPATLHLSERQLGLAASGYLLGAILGALLFGRLTDALGRKRLFLVTLGVYTAATLLTALAWGFGSFVLFRALTGAGIGGEYAAINSAIDELMPARLRGRADLAINSTYWLGTALGSAATLLLLDPHVLPPALGWRACFAIGGALGLAVLGVRRHVPESPRWLLLHGREHDAERVIAAIESEVTRSIQRPLAAPAPPRPFQVKGAVGFGVIARVLLRQHLRRTVLGLALMVAQAFAYNAIFFTYALILGRFYGVPSDRVGLYLLPFAAGNLLGPLALGKLFDTVGRRAMIALTYGLSGVLLAGTGWAFAQGWLTAATQTALWCAVFFVASAAASSAYLTVSELFPVELRGLAIALFFAVGTAAGGLVAPALFGALIQSGSRTQVMHGYLAGAALMLAAAAVAAVLGVAAEGRSLEALAEAGAPGAAVRPPEAAP</sequence>